<keyword evidence="10" id="KW-1185">Reference proteome</keyword>
<dbReference type="InterPro" id="IPR004358">
    <property type="entry name" value="Sig_transdc_His_kin-like_C"/>
</dbReference>
<dbReference type="SUPFAM" id="SSF55874">
    <property type="entry name" value="ATPase domain of HSP90 chaperone/DNA topoisomerase II/histidine kinase"/>
    <property type="match status" value="1"/>
</dbReference>
<reference evidence="9" key="2">
    <citation type="submission" date="2021-08" db="EMBL/GenBank/DDBJ databases">
        <authorList>
            <person name="Tani A."/>
            <person name="Ola A."/>
            <person name="Ogura Y."/>
            <person name="Katsura K."/>
            <person name="Hayashi T."/>
        </authorList>
    </citation>
    <scope>NUCLEOTIDE SEQUENCE</scope>
    <source>
        <strain evidence="9">KCTC 52305</strain>
    </source>
</reference>
<evidence type="ECO:0000313" key="9">
    <source>
        <dbReference type="EMBL" id="GJD53700.1"/>
    </source>
</evidence>
<dbReference type="SMART" id="SM00388">
    <property type="entry name" value="HisKA"/>
    <property type="match status" value="1"/>
</dbReference>
<comment type="caution">
    <text evidence="9">The sequence shown here is derived from an EMBL/GenBank/DDBJ whole genome shotgun (WGS) entry which is preliminary data.</text>
</comment>
<dbReference type="InterPro" id="IPR013656">
    <property type="entry name" value="PAS_4"/>
</dbReference>
<keyword evidence="9" id="KW-0418">Kinase</keyword>
<dbReference type="SMART" id="SM00448">
    <property type="entry name" value="REC"/>
    <property type="match status" value="1"/>
</dbReference>
<keyword evidence="5" id="KW-0175">Coiled coil</keyword>
<dbReference type="Gene3D" id="3.40.50.2300">
    <property type="match status" value="1"/>
</dbReference>
<dbReference type="InterPro" id="IPR001789">
    <property type="entry name" value="Sig_transdc_resp-reg_receiver"/>
</dbReference>
<evidence type="ECO:0000256" key="2">
    <source>
        <dbReference type="ARBA" id="ARBA00012438"/>
    </source>
</evidence>
<dbReference type="Proteomes" id="UP001055167">
    <property type="component" value="Unassembled WGS sequence"/>
</dbReference>
<accession>A0ABQ4R7K3</accession>
<dbReference type="InterPro" id="IPR005467">
    <property type="entry name" value="His_kinase_dom"/>
</dbReference>
<dbReference type="CDD" id="cd00082">
    <property type="entry name" value="HisKA"/>
    <property type="match status" value="1"/>
</dbReference>
<dbReference type="InterPro" id="IPR003594">
    <property type="entry name" value="HATPase_dom"/>
</dbReference>
<feature type="domain" description="Histidine kinase" evidence="7">
    <location>
        <begin position="319"/>
        <end position="540"/>
    </location>
</feature>
<sequence>MGALMRAHDWSASPLGPPESWPAPLQMTVSLMLGSAFPMFVAWGPGLGFLYNDAYIDVLGRKHPSALGGRFREIWEEIWSDVEPLVQRAMAGEATFSEDLPLRMQRKGFEEDTWFTFSYSPVREQDGTVGGMFCACTETTARVRAQAELQRREHELRALNATLEEQDTERTAQLKLYADIIQASAAPICAFDTGFRLIAFNQAHSDEFYRIFGHRVQLGEVFPDLFPPDQAPVIRGFMTRALAGETYIVTEEFGDPTLAKPYWEVSYAPLRDAGGGIVGAFHYARDISARLRAEAELAATQDTLRQSQKLESIGQLTGGVAHDFNNLLTVIRSSADLLKRPDLPSARRERYIAAISDTVDRASKLTAQLLAFARRQALQPKVFDACESVRALSDMMVTLIGSRIGIVTDLPAQACSVNADPSQFDTALVNMAVNARDAMGGEGRLTISVRVVDAMPAVRAHPAAQGPFVAVAISDTGSGIPEEHLAQIFEPFFTTKVIGQGTGLGLSQVFGFTKQSGGEVLVESVLGQGTTFTLYLPRALDAVQAASGLEPEPLIDGHGTYVLVVEDNAAVGTFAVQTLNDLGYQSVLTSNALEALAELTKDADRFDVVFSDVVMPGMDGIELARRIRDAYPGLPVLLASGYSHVLAQTGTAGFDLLHKPYSIEQLSRLLRKVANPPRRDPSRSGRRADAPR</sequence>
<dbReference type="PANTHER" id="PTHR43065">
    <property type="entry name" value="SENSOR HISTIDINE KINASE"/>
    <property type="match status" value="1"/>
</dbReference>
<dbReference type="SMART" id="SM00387">
    <property type="entry name" value="HATPase_c"/>
    <property type="match status" value="1"/>
</dbReference>
<feature type="domain" description="Response regulatory" evidence="8">
    <location>
        <begin position="561"/>
        <end position="674"/>
    </location>
</feature>
<dbReference type="PROSITE" id="PS50110">
    <property type="entry name" value="RESPONSE_REGULATORY"/>
    <property type="match status" value="1"/>
</dbReference>
<dbReference type="Pfam" id="PF02518">
    <property type="entry name" value="HATPase_c"/>
    <property type="match status" value="1"/>
</dbReference>
<evidence type="ECO:0000256" key="5">
    <source>
        <dbReference type="SAM" id="Coils"/>
    </source>
</evidence>
<dbReference type="Gene3D" id="3.30.450.20">
    <property type="entry name" value="PAS domain"/>
    <property type="match status" value="2"/>
</dbReference>
<evidence type="ECO:0000256" key="1">
    <source>
        <dbReference type="ARBA" id="ARBA00000085"/>
    </source>
</evidence>
<evidence type="ECO:0000259" key="7">
    <source>
        <dbReference type="PROSITE" id="PS50109"/>
    </source>
</evidence>
<dbReference type="PANTHER" id="PTHR43065:SF49">
    <property type="entry name" value="HISTIDINE KINASE"/>
    <property type="match status" value="1"/>
</dbReference>
<dbReference type="InterPro" id="IPR011006">
    <property type="entry name" value="CheY-like_superfamily"/>
</dbReference>
<keyword evidence="3 4" id="KW-0597">Phosphoprotein</keyword>
<dbReference type="EC" id="2.7.13.3" evidence="2"/>
<feature type="modified residue" description="4-aspartylphosphate" evidence="4">
    <location>
        <position position="612"/>
    </location>
</feature>
<dbReference type="SUPFAM" id="SSF47384">
    <property type="entry name" value="Homodimeric domain of signal transducing histidine kinase"/>
    <property type="match status" value="1"/>
</dbReference>
<evidence type="ECO:0000256" key="4">
    <source>
        <dbReference type="PROSITE-ProRule" id="PRU00169"/>
    </source>
</evidence>
<comment type="catalytic activity">
    <reaction evidence="1">
        <text>ATP + protein L-histidine = ADP + protein N-phospho-L-histidine.</text>
        <dbReference type="EC" id="2.7.13.3"/>
    </reaction>
</comment>
<proteinExistence type="predicted"/>
<dbReference type="InterPro" id="IPR036097">
    <property type="entry name" value="HisK_dim/P_sf"/>
</dbReference>
<dbReference type="InterPro" id="IPR035965">
    <property type="entry name" value="PAS-like_dom_sf"/>
</dbReference>
<dbReference type="InterPro" id="IPR036890">
    <property type="entry name" value="HATPase_C_sf"/>
</dbReference>
<keyword evidence="9" id="KW-0808">Transferase</keyword>
<dbReference type="Gene3D" id="3.30.565.10">
    <property type="entry name" value="Histidine kinase-like ATPase, C-terminal domain"/>
    <property type="match status" value="1"/>
</dbReference>
<feature type="compositionally biased region" description="Basic and acidic residues" evidence="6">
    <location>
        <begin position="677"/>
        <end position="692"/>
    </location>
</feature>
<dbReference type="InterPro" id="IPR000014">
    <property type="entry name" value="PAS"/>
</dbReference>
<dbReference type="Pfam" id="PF08448">
    <property type="entry name" value="PAS_4"/>
    <property type="match status" value="2"/>
</dbReference>
<dbReference type="InterPro" id="IPR003661">
    <property type="entry name" value="HisK_dim/P_dom"/>
</dbReference>
<evidence type="ECO:0000256" key="3">
    <source>
        <dbReference type="ARBA" id="ARBA00022553"/>
    </source>
</evidence>
<dbReference type="Pfam" id="PF00072">
    <property type="entry name" value="Response_reg"/>
    <property type="match status" value="1"/>
</dbReference>
<feature type="region of interest" description="Disordered" evidence="6">
    <location>
        <begin position="672"/>
        <end position="692"/>
    </location>
</feature>
<organism evidence="9 10">
    <name type="scientific">Methylobacterium crusticola</name>
    <dbReference type="NCBI Taxonomy" id="1697972"/>
    <lineage>
        <taxon>Bacteria</taxon>
        <taxon>Pseudomonadati</taxon>
        <taxon>Pseudomonadota</taxon>
        <taxon>Alphaproteobacteria</taxon>
        <taxon>Hyphomicrobiales</taxon>
        <taxon>Methylobacteriaceae</taxon>
        <taxon>Methylobacterium</taxon>
    </lineage>
</organism>
<feature type="coiled-coil region" evidence="5">
    <location>
        <begin position="142"/>
        <end position="169"/>
    </location>
</feature>
<dbReference type="NCBIfam" id="TIGR00229">
    <property type="entry name" value="sensory_box"/>
    <property type="match status" value="1"/>
</dbReference>
<dbReference type="EMBL" id="BPQH01000035">
    <property type="protein sequence ID" value="GJD53700.1"/>
    <property type="molecule type" value="Genomic_DNA"/>
</dbReference>
<dbReference type="Pfam" id="PF00512">
    <property type="entry name" value="HisKA"/>
    <property type="match status" value="1"/>
</dbReference>
<evidence type="ECO:0000259" key="8">
    <source>
        <dbReference type="PROSITE" id="PS50110"/>
    </source>
</evidence>
<dbReference type="PROSITE" id="PS50109">
    <property type="entry name" value="HIS_KIN"/>
    <property type="match status" value="1"/>
</dbReference>
<evidence type="ECO:0000313" key="10">
    <source>
        <dbReference type="Proteomes" id="UP001055167"/>
    </source>
</evidence>
<protein>
    <recommendedName>
        <fullName evidence="2">histidine kinase</fullName>
        <ecNumber evidence="2">2.7.13.3</ecNumber>
    </recommendedName>
</protein>
<reference evidence="9" key="1">
    <citation type="journal article" date="2021" name="Front. Microbiol.">
        <title>Comprehensive Comparative Genomics and Phenotyping of Methylobacterium Species.</title>
        <authorList>
            <person name="Alessa O."/>
            <person name="Ogura Y."/>
            <person name="Fujitani Y."/>
            <person name="Takami H."/>
            <person name="Hayashi T."/>
            <person name="Sahin N."/>
            <person name="Tani A."/>
        </authorList>
    </citation>
    <scope>NUCLEOTIDE SEQUENCE</scope>
    <source>
        <strain evidence="9">KCTC 52305</strain>
    </source>
</reference>
<dbReference type="PRINTS" id="PR00344">
    <property type="entry name" value="BCTRLSENSOR"/>
</dbReference>
<dbReference type="Gene3D" id="1.10.287.130">
    <property type="match status" value="1"/>
</dbReference>
<gene>
    <name evidence="9" type="primary">rcsC_32</name>
    <name evidence="9" type="ORF">OPKNFCMD_6477</name>
</gene>
<dbReference type="GO" id="GO:0016301">
    <property type="term" value="F:kinase activity"/>
    <property type="evidence" value="ECO:0007669"/>
    <property type="project" value="UniProtKB-KW"/>
</dbReference>
<evidence type="ECO:0000256" key="6">
    <source>
        <dbReference type="SAM" id="MobiDB-lite"/>
    </source>
</evidence>
<dbReference type="SUPFAM" id="SSF55785">
    <property type="entry name" value="PYP-like sensor domain (PAS domain)"/>
    <property type="match status" value="2"/>
</dbReference>
<name>A0ABQ4R7K3_9HYPH</name>
<dbReference type="SUPFAM" id="SSF52172">
    <property type="entry name" value="CheY-like"/>
    <property type="match status" value="1"/>
</dbReference>